<evidence type="ECO:0000256" key="8">
    <source>
        <dbReference type="SAM" id="Phobius"/>
    </source>
</evidence>
<feature type="transmembrane region" description="Helical" evidence="8">
    <location>
        <begin position="20"/>
        <end position="43"/>
    </location>
</feature>
<evidence type="ECO:0000256" key="3">
    <source>
        <dbReference type="ARBA" id="ARBA00022448"/>
    </source>
</evidence>
<feature type="transmembrane region" description="Helical" evidence="8">
    <location>
        <begin position="312"/>
        <end position="333"/>
    </location>
</feature>
<evidence type="ECO:0000256" key="6">
    <source>
        <dbReference type="ARBA" id="ARBA00023136"/>
    </source>
</evidence>
<evidence type="ECO:0000313" key="10">
    <source>
        <dbReference type="EMBL" id="CAG9997287.1"/>
    </source>
</evidence>
<dbReference type="PANTHER" id="PTHR48022:SF11">
    <property type="entry name" value="MONOSACCHARIDE TRANSPORTER (HXT8), PUTATIVE (AFU_ORTHOLOGUE AFUA_2G08120)-RELATED"/>
    <property type="match status" value="1"/>
</dbReference>
<feature type="transmembrane region" description="Helical" evidence="8">
    <location>
        <begin position="340"/>
        <end position="361"/>
    </location>
</feature>
<dbReference type="InterPro" id="IPR003663">
    <property type="entry name" value="Sugar/inositol_transpt"/>
</dbReference>
<evidence type="ECO:0000256" key="4">
    <source>
        <dbReference type="ARBA" id="ARBA00022692"/>
    </source>
</evidence>
<accession>A0A9N9Y6S2</accession>
<comment type="subcellular location">
    <subcellularLocation>
        <location evidence="1">Membrane</location>
        <topology evidence="1">Multi-pass membrane protein</topology>
    </subcellularLocation>
</comment>
<dbReference type="EMBL" id="CABFNO020001545">
    <property type="protein sequence ID" value="CAG9997287.1"/>
    <property type="molecule type" value="Genomic_DNA"/>
</dbReference>
<reference evidence="10 11" key="2">
    <citation type="submission" date="2021-10" db="EMBL/GenBank/DDBJ databases">
        <authorList>
            <person name="Piombo E."/>
        </authorList>
    </citation>
    <scope>NUCLEOTIDE SEQUENCE [LARGE SCALE GENOMIC DNA]</scope>
</reference>
<dbReference type="Pfam" id="PF00083">
    <property type="entry name" value="Sugar_tr"/>
    <property type="match status" value="1"/>
</dbReference>
<feature type="transmembrane region" description="Helical" evidence="8">
    <location>
        <begin position="373"/>
        <end position="396"/>
    </location>
</feature>
<feature type="transmembrane region" description="Helical" evidence="8">
    <location>
        <begin position="188"/>
        <end position="209"/>
    </location>
</feature>
<evidence type="ECO:0000256" key="1">
    <source>
        <dbReference type="ARBA" id="ARBA00004141"/>
    </source>
</evidence>
<name>A0A9N9Y6S2_9HYPO</name>
<dbReference type="Proteomes" id="UP000754883">
    <property type="component" value="Unassembled WGS sequence"/>
</dbReference>
<dbReference type="GO" id="GO:0016020">
    <property type="term" value="C:membrane"/>
    <property type="evidence" value="ECO:0007669"/>
    <property type="project" value="UniProtKB-SubCell"/>
</dbReference>
<protein>
    <recommendedName>
        <fullName evidence="9">Major facilitator superfamily (MFS) profile domain-containing protein</fullName>
    </recommendedName>
</protein>
<dbReference type="PANTHER" id="PTHR48022">
    <property type="entry name" value="PLASTIDIC GLUCOSE TRANSPORTER 4"/>
    <property type="match status" value="1"/>
</dbReference>
<gene>
    <name evidence="10" type="ORF">CBYS24578_00016792</name>
</gene>
<evidence type="ECO:0000313" key="11">
    <source>
        <dbReference type="Proteomes" id="UP000754883"/>
    </source>
</evidence>
<evidence type="ECO:0000256" key="5">
    <source>
        <dbReference type="ARBA" id="ARBA00022989"/>
    </source>
</evidence>
<dbReference type="InterPro" id="IPR036259">
    <property type="entry name" value="MFS_trans_sf"/>
</dbReference>
<proteinExistence type="inferred from homology"/>
<dbReference type="PRINTS" id="PR00171">
    <property type="entry name" value="SUGRTRNSPORT"/>
</dbReference>
<feature type="transmembrane region" description="Helical" evidence="8">
    <location>
        <begin position="156"/>
        <end position="176"/>
    </location>
</feature>
<keyword evidence="6 8" id="KW-0472">Membrane</keyword>
<sequence length="517" mass="56839">MAPTVPSNLTGHRGNSARSIMIALAISLAGQVLFVNGIDTGIISSTIAQKTFKLYMYGPAMDNVALKGGIVSGYYAGYALGSTGAAWSMDKLSRRWTLFIGSIFSVVGAVLQTAAMNPAMMIVGRAISGFSIGMVYPTAPVYLAELSPPENRGFLVGLKGLLNTLGFCVANWIGYAGSYAKGDVQWRVPLGCQIPPALLLGILALFLPYSPRWLAMKERHDEAKKVMYYLQAHRGEEAIEREFSEMCQQIQLEAQRKKMGNFTTLFTRKYIRRTLLVCLTVQMMKLSGSNIIQTYQSIMYEQLGYKGQTVLLLGGFYGFMAVIGQILNVFLVADRWTRRGTVIPGSMVLATFLAVLTGLSASTTDSTPGISRAGIAFVFLFAFGYSFYFNSVNWVLVAEIFPLDLRGVGVGFSIFTQSITAIWLNYAASYAFDAIAWKFYFVFIACNLFAGTMYYFFLPETRFLSLEEIAAKFGDEVAPVIEKHLEMDDAKAESREIAEAEIDKSGTSSNHVEVSKS</sequence>
<keyword evidence="3 7" id="KW-0813">Transport</keyword>
<dbReference type="GO" id="GO:0005351">
    <property type="term" value="F:carbohydrate:proton symporter activity"/>
    <property type="evidence" value="ECO:0007669"/>
    <property type="project" value="TreeGrafter"/>
</dbReference>
<feature type="transmembrane region" description="Helical" evidence="8">
    <location>
        <begin position="122"/>
        <end position="144"/>
    </location>
</feature>
<organism evidence="10 11">
    <name type="scientific">Clonostachys byssicola</name>
    <dbReference type="NCBI Taxonomy" id="160290"/>
    <lineage>
        <taxon>Eukaryota</taxon>
        <taxon>Fungi</taxon>
        <taxon>Dikarya</taxon>
        <taxon>Ascomycota</taxon>
        <taxon>Pezizomycotina</taxon>
        <taxon>Sordariomycetes</taxon>
        <taxon>Hypocreomycetidae</taxon>
        <taxon>Hypocreales</taxon>
        <taxon>Bionectriaceae</taxon>
        <taxon>Clonostachys</taxon>
    </lineage>
</organism>
<evidence type="ECO:0000259" key="9">
    <source>
        <dbReference type="PROSITE" id="PS50850"/>
    </source>
</evidence>
<keyword evidence="5 8" id="KW-1133">Transmembrane helix</keyword>
<feature type="transmembrane region" description="Helical" evidence="8">
    <location>
        <begin position="96"/>
        <end position="116"/>
    </location>
</feature>
<keyword evidence="11" id="KW-1185">Reference proteome</keyword>
<dbReference type="SUPFAM" id="SSF103473">
    <property type="entry name" value="MFS general substrate transporter"/>
    <property type="match status" value="1"/>
</dbReference>
<dbReference type="OrthoDB" id="6612291at2759"/>
<dbReference type="PROSITE" id="PS50850">
    <property type="entry name" value="MFS"/>
    <property type="match status" value="1"/>
</dbReference>
<dbReference type="NCBIfam" id="TIGR00879">
    <property type="entry name" value="SP"/>
    <property type="match status" value="1"/>
</dbReference>
<reference evidence="11" key="1">
    <citation type="submission" date="2019-06" db="EMBL/GenBank/DDBJ databases">
        <authorList>
            <person name="Broberg M."/>
        </authorList>
    </citation>
    <scope>NUCLEOTIDE SEQUENCE [LARGE SCALE GENOMIC DNA]</scope>
</reference>
<dbReference type="Gene3D" id="1.20.1250.20">
    <property type="entry name" value="MFS general substrate transporter like domains"/>
    <property type="match status" value="1"/>
</dbReference>
<dbReference type="InterPro" id="IPR020846">
    <property type="entry name" value="MFS_dom"/>
</dbReference>
<comment type="caution">
    <text evidence="10">The sequence shown here is derived from an EMBL/GenBank/DDBJ whole genome shotgun (WGS) entry which is preliminary data.</text>
</comment>
<keyword evidence="4 8" id="KW-0812">Transmembrane</keyword>
<dbReference type="InterPro" id="IPR005828">
    <property type="entry name" value="MFS_sugar_transport-like"/>
</dbReference>
<dbReference type="InterPro" id="IPR005829">
    <property type="entry name" value="Sugar_transporter_CS"/>
</dbReference>
<evidence type="ECO:0000256" key="7">
    <source>
        <dbReference type="RuleBase" id="RU003346"/>
    </source>
</evidence>
<evidence type="ECO:0000256" key="2">
    <source>
        <dbReference type="ARBA" id="ARBA00010992"/>
    </source>
</evidence>
<feature type="transmembrane region" description="Helical" evidence="8">
    <location>
        <begin position="439"/>
        <end position="458"/>
    </location>
</feature>
<dbReference type="AlphaFoldDB" id="A0A9N9Y6S2"/>
<feature type="transmembrane region" description="Helical" evidence="8">
    <location>
        <begin position="408"/>
        <end position="427"/>
    </location>
</feature>
<dbReference type="FunFam" id="1.20.1250.20:FF:000134">
    <property type="entry name" value="MFS sugar transporter protein"/>
    <property type="match status" value="1"/>
</dbReference>
<feature type="domain" description="Major facilitator superfamily (MFS) profile" evidence="9">
    <location>
        <begin position="25"/>
        <end position="462"/>
    </location>
</feature>
<dbReference type="PROSITE" id="PS00217">
    <property type="entry name" value="SUGAR_TRANSPORT_2"/>
    <property type="match status" value="1"/>
</dbReference>
<comment type="similarity">
    <text evidence="2 7">Belongs to the major facilitator superfamily. Sugar transporter (TC 2.A.1.1) family.</text>
</comment>
<dbReference type="InterPro" id="IPR050360">
    <property type="entry name" value="MFS_Sugar_Transporters"/>
</dbReference>